<accession>A0A399DW51</accession>
<dbReference type="Pfam" id="PF01797">
    <property type="entry name" value="Y1_Tnp"/>
    <property type="match status" value="1"/>
</dbReference>
<dbReference type="EMBL" id="QXDL01000456">
    <property type="protein sequence ID" value="RIH74130.1"/>
    <property type="molecule type" value="Genomic_DNA"/>
</dbReference>
<dbReference type="PANTHER" id="PTHR33360">
    <property type="entry name" value="TRANSPOSASE FOR INSERTION SEQUENCE ELEMENT IS200"/>
    <property type="match status" value="1"/>
</dbReference>
<reference evidence="3 4" key="1">
    <citation type="submission" date="2018-08" db="EMBL/GenBank/DDBJ databases">
        <title>Meiothermus terrae DSM 26712 genome sequencing project.</title>
        <authorList>
            <person name="Da Costa M.S."/>
            <person name="Albuquerque L."/>
            <person name="Raposo P."/>
            <person name="Froufe H.J.C."/>
            <person name="Barroso C.S."/>
            <person name="Egas C."/>
        </authorList>
    </citation>
    <scope>NUCLEOTIDE SEQUENCE [LARGE SCALE GENOMIC DNA]</scope>
    <source>
        <strain evidence="3 4">DSM 26712</strain>
    </source>
</reference>
<dbReference type="Gene3D" id="3.30.70.1290">
    <property type="entry name" value="Transposase IS200-like"/>
    <property type="match status" value="1"/>
</dbReference>
<dbReference type="GO" id="GO:0006313">
    <property type="term" value="P:DNA transposition"/>
    <property type="evidence" value="ECO:0007669"/>
    <property type="project" value="InterPro"/>
</dbReference>
<proteinExistence type="predicted"/>
<dbReference type="InterPro" id="IPR036515">
    <property type="entry name" value="Transposase_17_sf"/>
</dbReference>
<protein>
    <submittedName>
        <fullName evidence="3">Transposase IS200 like protein</fullName>
    </submittedName>
</protein>
<dbReference type="PANTHER" id="PTHR33360:SF2">
    <property type="entry name" value="TRANSPOSASE FOR INSERTION SEQUENCE ELEMENT IS200"/>
    <property type="match status" value="1"/>
</dbReference>
<dbReference type="AlphaFoldDB" id="A0A399DW51"/>
<evidence type="ECO:0000259" key="2">
    <source>
        <dbReference type="SMART" id="SM01321"/>
    </source>
</evidence>
<dbReference type="NCBIfam" id="NF033573">
    <property type="entry name" value="transpos_IS200"/>
    <property type="match status" value="1"/>
</dbReference>
<dbReference type="SUPFAM" id="SSF143422">
    <property type="entry name" value="Transposase IS200-like"/>
    <property type="match status" value="1"/>
</dbReference>
<dbReference type="Proteomes" id="UP000265715">
    <property type="component" value="Unassembled WGS sequence"/>
</dbReference>
<comment type="caution">
    <text evidence="3">The sequence shown here is derived from an EMBL/GenBank/DDBJ whole genome shotgun (WGS) entry which is preliminary data.</text>
</comment>
<dbReference type="GO" id="GO:0003677">
    <property type="term" value="F:DNA binding"/>
    <property type="evidence" value="ECO:0007669"/>
    <property type="project" value="InterPro"/>
</dbReference>
<organism evidence="3 4">
    <name type="scientific">Calidithermus terrae</name>
    <dbReference type="NCBI Taxonomy" id="1408545"/>
    <lineage>
        <taxon>Bacteria</taxon>
        <taxon>Thermotogati</taxon>
        <taxon>Deinococcota</taxon>
        <taxon>Deinococci</taxon>
        <taxon>Thermales</taxon>
        <taxon>Thermaceae</taxon>
        <taxon>Calidithermus</taxon>
    </lineage>
</organism>
<dbReference type="GO" id="GO:0004803">
    <property type="term" value="F:transposase activity"/>
    <property type="evidence" value="ECO:0007669"/>
    <property type="project" value="InterPro"/>
</dbReference>
<evidence type="ECO:0000256" key="1">
    <source>
        <dbReference type="SAM" id="MobiDB-lite"/>
    </source>
</evidence>
<keyword evidence="4" id="KW-1185">Reference proteome</keyword>
<dbReference type="SMART" id="SM01321">
    <property type="entry name" value="Y1_Tnp"/>
    <property type="match status" value="1"/>
</dbReference>
<evidence type="ECO:0000313" key="4">
    <source>
        <dbReference type="Proteomes" id="UP000265715"/>
    </source>
</evidence>
<feature type="region of interest" description="Disordered" evidence="1">
    <location>
        <begin position="133"/>
        <end position="154"/>
    </location>
</feature>
<feature type="domain" description="Transposase IS200-like" evidence="2">
    <location>
        <begin position="13"/>
        <end position="132"/>
    </location>
</feature>
<dbReference type="InterPro" id="IPR002686">
    <property type="entry name" value="Transposase_17"/>
</dbReference>
<name>A0A399DW51_9DEIN</name>
<evidence type="ECO:0000313" key="3">
    <source>
        <dbReference type="EMBL" id="RIH74130.1"/>
    </source>
</evidence>
<dbReference type="OrthoDB" id="9798161at2"/>
<gene>
    <name evidence="3" type="ORF">Mterra_04116</name>
</gene>
<sequence length="154" mass="17738">MHVPEERTTRHSHYNLNYHLVFTPKYRRHVFVGEVRERLMQVFREACSMRDWAVLGMEVMPDHVHLFLSVPPKWAPSDVAKILKGVSARRILQEFPKLRRGKGGGHLWTPSFYVGSAGNISAQTIQRHIESQRKHQVDDPLSGPATPVHQVDDD</sequence>